<dbReference type="EMBL" id="AVOT02067877">
    <property type="protein sequence ID" value="MBW0559290.1"/>
    <property type="molecule type" value="Genomic_DNA"/>
</dbReference>
<dbReference type="Proteomes" id="UP000765509">
    <property type="component" value="Unassembled WGS sequence"/>
</dbReference>
<dbReference type="AlphaFoldDB" id="A0A9Q3JAA2"/>
<protein>
    <submittedName>
        <fullName evidence="2">Uncharacterized protein</fullName>
    </submittedName>
</protein>
<organism evidence="2 3">
    <name type="scientific">Austropuccinia psidii MF-1</name>
    <dbReference type="NCBI Taxonomy" id="1389203"/>
    <lineage>
        <taxon>Eukaryota</taxon>
        <taxon>Fungi</taxon>
        <taxon>Dikarya</taxon>
        <taxon>Basidiomycota</taxon>
        <taxon>Pucciniomycotina</taxon>
        <taxon>Pucciniomycetes</taxon>
        <taxon>Pucciniales</taxon>
        <taxon>Sphaerophragmiaceae</taxon>
        <taxon>Austropuccinia</taxon>
    </lineage>
</organism>
<name>A0A9Q3JAA2_9BASI</name>
<reference evidence="2" key="1">
    <citation type="submission" date="2021-03" db="EMBL/GenBank/DDBJ databases">
        <title>Draft genome sequence of rust myrtle Austropuccinia psidii MF-1, a brazilian biotype.</title>
        <authorList>
            <person name="Quecine M.C."/>
            <person name="Pachon D.M.R."/>
            <person name="Bonatelli M.L."/>
            <person name="Correr F.H."/>
            <person name="Franceschini L.M."/>
            <person name="Leite T.F."/>
            <person name="Margarido G.R.A."/>
            <person name="Almeida C.A."/>
            <person name="Ferrarezi J.A."/>
            <person name="Labate C.A."/>
        </authorList>
    </citation>
    <scope>NUCLEOTIDE SEQUENCE</scope>
    <source>
        <strain evidence="2">MF-1</strain>
    </source>
</reference>
<evidence type="ECO:0000313" key="3">
    <source>
        <dbReference type="Proteomes" id="UP000765509"/>
    </source>
</evidence>
<sequence>MYHHGNQDSPFGFDQAKLDWIQSRQSQLSSAPTDAQDQTPKRLLIHSPKTYQERLLDQIEAAGTFSSHSAPYIQAFHLRSPSFQSSPSFNHQPFEHLSTPLIGSSYGALAYPNNLIHPFNPPLINQDSLKSTPETQASILNRDENEYYRRISHLYKSANQLDLAHILTDQINSILSSDPFLNDIPLDFGFGHLDSLNKYNLQKSNFTYLDAISLDDLYLFEQALRQDTFLNESERLHRWKLRLDWETLPFDQKKKIQSNMPSINQRQIGIGPGGWAAYQFSLTPINFTYGYYRLLLGQSGLFTINSNAFRRGTLENHYQLSDPLINQYPIWKNGGLGLGRSLISWLDNSYLIDKPNQPKNHHQTFSPLINPSSLTHQTSIPSTFNTHLFNPRLIPSSSSSFYTPSSSSISKQNTFIIPYVINGTDWGKPPPEFGQSHSNSKNPDPSKIHHPSNLKTALNYLNQVKNQISSTFNQPNQLTNSLGPSKDIQPQSTPEISHFNHPSSKISTNEITHHLKDLKIVPNSKEKTCNHPSDLQQITRPTLDNQNSTGTNTLPKPPEIHTPQRSRREEDHN</sequence>
<feature type="region of interest" description="Disordered" evidence="1">
    <location>
        <begin position="427"/>
        <end position="452"/>
    </location>
</feature>
<feature type="compositionally biased region" description="Polar residues" evidence="1">
    <location>
        <begin position="530"/>
        <end position="554"/>
    </location>
</feature>
<feature type="region of interest" description="Disordered" evidence="1">
    <location>
        <begin position="522"/>
        <end position="573"/>
    </location>
</feature>
<evidence type="ECO:0000256" key="1">
    <source>
        <dbReference type="SAM" id="MobiDB-lite"/>
    </source>
</evidence>
<dbReference type="OrthoDB" id="2507216at2759"/>
<evidence type="ECO:0000313" key="2">
    <source>
        <dbReference type="EMBL" id="MBW0559290.1"/>
    </source>
</evidence>
<comment type="caution">
    <text evidence="2">The sequence shown here is derived from an EMBL/GenBank/DDBJ whole genome shotgun (WGS) entry which is preliminary data.</text>
</comment>
<proteinExistence type="predicted"/>
<gene>
    <name evidence="2" type="ORF">O181_099005</name>
</gene>
<feature type="region of interest" description="Disordered" evidence="1">
    <location>
        <begin position="473"/>
        <end position="505"/>
    </location>
</feature>
<keyword evidence="3" id="KW-1185">Reference proteome</keyword>
<accession>A0A9Q3JAA2</accession>